<feature type="compositionally biased region" description="Polar residues" evidence="1">
    <location>
        <begin position="333"/>
        <end position="347"/>
    </location>
</feature>
<evidence type="ECO:0000313" key="4">
    <source>
        <dbReference type="Proteomes" id="UP001152795"/>
    </source>
</evidence>
<organism evidence="3 4">
    <name type="scientific">Paramuricea clavata</name>
    <name type="common">Red gorgonian</name>
    <name type="synonym">Violescent sea-whip</name>
    <dbReference type="NCBI Taxonomy" id="317549"/>
    <lineage>
        <taxon>Eukaryota</taxon>
        <taxon>Metazoa</taxon>
        <taxon>Cnidaria</taxon>
        <taxon>Anthozoa</taxon>
        <taxon>Octocorallia</taxon>
        <taxon>Malacalcyonacea</taxon>
        <taxon>Plexauridae</taxon>
        <taxon>Paramuricea</taxon>
    </lineage>
</organism>
<feature type="non-terminal residue" evidence="3">
    <location>
        <position position="402"/>
    </location>
</feature>
<dbReference type="EMBL" id="CACRXK020026249">
    <property type="protein sequence ID" value="CAB4040084.1"/>
    <property type="molecule type" value="Genomic_DNA"/>
</dbReference>
<gene>
    <name evidence="3" type="ORF">PACLA_8A042933</name>
</gene>
<name>A0A6S7KB15_PARCT</name>
<reference evidence="3" key="1">
    <citation type="submission" date="2020-04" db="EMBL/GenBank/DDBJ databases">
        <authorList>
            <person name="Alioto T."/>
            <person name="Alioto T."/>
            <person name="Gomez Garrido J."/>
        </authorList>
    </citation>
    <scope>NUCLEOTIDE SEQUENCE</scope>
    <source>
        <strain evidence="3">A484AB</strain>
    </source>
</reference>
<keyword evidence="4" id="KW-1185">Reference proteome</keyword>
<comment type="caution">
    <text evidence="3">The sequence shown here is derived from an EMBL/GenBank/DDBJ whole genome shotgun (WGS) entry which is preliminary data.</text>
</comment>
<dbReference type="PANTHER" id="PTHR19324">
    <property type="entry name" value="PERFORIN-LIKE PROTEIN 1"/>
    <property type="match status" value="1"/>
</dbReference>
<sequence length="402" mass="45555">LWPSGTYGLPKPKSGCPESSGFLWKTGTRFYDTEDDGTENHNSDAYHLAGDVTEDGITWEFCMKTKDVGLKSWPQGKYCIYKKGAGCPGGLQAGFVYWDDENIDNKNHFNGDLPEGEYTDKTKISFCCSTTGKAESEIVLPTEKPFYLFPYGDTACQKVKKMRSSLEFVKFDEEDRGEIETSARGFYPYGVQPREKDHTIYLCYYELQGKQDAPLETGEANSEKIAHSEKLFHEFMKSNEANDSEIAKEEVSRLRNGKKLPELKTSTYHAIIIATGFVISTVAILVGALLVISYFTRRWSADLKRDRTASSRRATKPSEENTSTDEPEPMLQDNKQMCSDNDPTYTDNDPACPETDFGETDTEHEELVEDGFLPSDSQLKSGLEFLFLKQQKRKWLPRNSRK</sequence>
<keyword evidence="2" id="KW-0812">Transmembrane</keyword>
<feature type="region of interest" description="Disordered" evidence="1">
    <location>
        <begin position="306"/>
        <end position="366"/>
    </location>
</feature>
<keyword evidence="2" id="KW-1133">Transmembrane helix</keyword>
<proteinExistence type="predicted"/>
<keyword evidence="2" id="KW-0472">Membrane</keyword>
<dbReference type="AlphaFoldDB" id="A0A6S7KB15"/>
<evidence type="ECO:0000313" key="3">
    <source>
        <dbReference type="EMBL" id="CAB4040084.1"/>
    </source>
</evidence>
<evidence type="ECO:0000256" key="2">
    <source>
        <dbReference type="SAM" id="Phobius"/>
    </source>
</evidence>
<feature type="compositionally biased region" description="Acidic residues" evidence="1">
    <location>
        <begin position="356"/>
        <end position="366"/>
    </location>
</feature>
<feature type="transmembrane region" description="Helical" evidence="2">
    <location>
        <begin position="268"/>
        <end position="295"/>
    </location>
</feature>
<dbReference type="InterPro" id="IPR031569">
    <property type="entry name" value="ApeC"/>
</dbReference>
<protein>
    <submittedName>
        <fullName evidence="3">Uncharacterized protein</fullName>
    </submittedName>
</protein>
<dbReference type="OrthoDB" id="5954510at2759"/>
<accession>A0A6S7KB15</accession>
<evidence type="ECO:0000256" key="1">
    <source>
        <dbReference type="SAM" id="MobiDB-lite"/>
    </source>
</evidence>
<dbReference type="Pfam" id="PF16977">
    <property type="entry name" value="ApeC"/>
    <property type="match status" value="1"/>
</dbReference>
<dbReference type="Proteomes" id="UP001152795">
    <property type="component" value="Unassembled WGS sequence"/>
</dbReference>
<dbReference type="PANTHER" id="PTHR19324:SF33">
    <property type="entry name" value="MUCIN-5AC"/>
    <property type="match status" value="1"/>
</dbReference>